<dbReference type="Proteomes" id="UP000712673">
    <property type="component" value="Unassembled WGS sequence"/>
</dbReference>
<dbReference type="PANTHER" id="PTHR42934:SF1">
    <property type="entry name" value="GLYCOLATE OXIDASE SUBUNIT GLCD"/>
    <property type="match status" value="1"/>
</dbReference>
<comment type="caution">
    <text evidence="4">The sequence shown here is derived from an EMBL/GenBank/DDBJ whole genome shotgun (WGS) entry which is preliminary data.</text>
</comment>
<gene>
    <name evidence="4" type="ORF">FJZ47_25090</name>
</gene>
<dbReference type="Pfam" id="PF01565">
    <property type="entry name" value="FAD_binding_4"/>
    <property type="match status" value="1"/>
</dbReference>
<dbReference type="PANTHER" id="PTHR42934">
    <property type="entry name" value="GLYCOLATE OXIDASE SUBUNIT GLCD"/>
    <property type="match status" value="1"/>
</dbReference>
<organism evidence="4 5">
    <name type="scientific">Tectimicrobiota bacterium</name>
    <dbReference type="NCBI Taxonomy" id="2528274"/>
    <lineage>
        <taxon>Bacteria</taxon>
        <taxon>Pseudomonadati</taxon>
        <taxon>Nitrospinota/Tectimicrobiota group</taxon>
        <taxon>Candidatus Tectimicrobiota</taxon>
    </lineage>
</organism>
<feature type="domain" description="FAD-binding PCMH-type" evidence="3">
    <location>
        <begin position="37"/>
        <end position="218"/>
    </location>
</feature>
<accession>A0A938B513</accession>
<dbReference type="GO" id="GO:0071949">
    <property type="term" value="F:FAD binding"/>
    <property type="evidence" value="ECO:0007669"/>
    <property type="project" value="InterPro"/>
</dbReference>
<protein>
    <submittedName>
        <fullName evidence="4">FAD-binding protein</fullName>
    </submittedName>
</protein>
<dbReference type="SUPFAM" id="SSF56176">
    <property type="entry name" value="FAD-binding/transporter-associated domain-like"/>
    <property type="match status" value="1"/>
</dbReference>
<dbReference type="InterPro" id="IPR004113">
    <property type="entry name" value="FAD-bd_oxidored_4_C"/>
</dbReference>
<keyword evidence="1" id="KW-0285">Flavoprotein</keyword>
<dbReference type="AlphaFoldDB" id="A0A938B513"/>
<dbReference type="Gene3D" id="3.30.70.2740">
    <property type="match status" value="1"/>
</dbReference>
<dbReference type="InterPro" id="IPR051914">
    <property type="entry name" value="FAD-linked_OxidoTrans_Type4"/>
</dbReference>
<dbReference type="EMBL" id="VGLS01001170">
    <property type="protein sequence ID" value="MBM3227056.1"/>
    <property type="molecule type" value="Genomic_DNA"/>
</dbReference>
<reference evidence="4" key="1">
    <citation type="submission" date="2019-03" db="EMBL/GenBank/DDBJ databases">
        <title>Lake Tanganyika Metagenome-Assembled Genomes (MAGs).</title>
        <authorList>
            <person name="Tran P."/>
        </authorList>
    </citation>
    <scope>NUCLEOTIDE SEQUENCE</scope>
    <source>
        <strain evidence="4">K_DeepCast_65m_m2_066</strain>
    </source>
</reference>
<evidence type="ECO:0000313" key="4">
    <source>
        <dbReference type="EMBL" id="MBM3227056.1"/>
    </source>
</evidence>
<sequence>MVDTAQAIRELEAIVGAEHVLSSRAERSVYGYDASVFRGQELLAVVFPESAVQIAQLVLWCHQHQIPYLARGTGTGISGAAIPTQGGLVIETARMNRVLEIDLDNGVAVVEPGVINQDLKQLLQRHGYSYTYVPDPGSQVVSTIGGNVATNAGGMHCLKYGITSNHILGLEVVLPNGTIVDVGGKVVDQPGADLTGLLVGSEGTLGIVTKIMVRLLRLPETVITQLALFKTVDDAANTVSDIIGAGLLPAALELLDQACMQVVEQAVHVGYPADAGAALIIELDGLHEDMPRSLELIAACCREHDVLSIETAETAEAVARLWLSRRAAFGAMARLASHCYIVDGCVPRTQLPEALRRVNAIGERYGLRIANLAHAGDGNLHPGIPFNKRDPHETARVLQAGREILEVCVALGGSITGEHGV</sequence>
<evidence type="ECO:0000256" key="1">
    <source>
        <dbReference type="ARBA" id="ARBA00022630"/>
    </source>
</evidence>
<keyword evidence="2" id="KW-0274">FAD</keyword>
<dbReference type="Pfam" id="PF02913">
    <property type="entry name" value="FAD-oxidase_C"/>
    <property type="match status" value="1"/>
</dbReference>
<dbReference type="InterPro" id="IPR006094">
    <property type="entry name" value="Oxid_FAD_bind_N"/>
</dbReference>
<dbReference type="InterPro" id="IPR016164">
    <property type="entry name" value="FAD-linked_Oxase-like_C"/>
</dbReference>
<dbReference type="InterPro" id="IPR036318">
    <property type="entry name" value="FAD-bd_PCMH-like_sf"/>
</dbReference>
<evidence type="ECO:0000313" key="5">
    <source>
        <dbReference type="Proteomes" id="UP000712673"/>
    </source>
</evidence>
<dbReference type="PROSITE" id="PS51387">
    <property type="entry name" value="FAD_PCMH"/>
    <property type="match status" value="1"/>
</dbReference>
<dbReference type="Gene3D" id="3.30.465.10">
    <property type="match status" value="1"/>
</dbReference>
<evidence type="ECO:0000256" key="2">
    <source>
        <dbReference type="ARBA" id="ARBA00022827"/>
    </source>
</evidence>
<dbReference type="InterPro" id="IPR016169">
    <property type="entry name" value="FAD-bd_PCMH_sub2"/>
</dbReference>
<proteinExistence type="predicted"/>
<dbReference type="InterPro" id="IPR016166">
    <property type="entry name" value="FAD-bd_PCMH"/>
</dbReference>
<dbReference type="SUPFAM" id="SSF55103">
    <property type="entry name" value="FAD-linked oxidases, C-terminal domain"/>
    <property type="match status" value="1"/>
</dbReference>
<name>A0A938B513_UNCTE</name>
<feature type="non-terminal residue" evidence="4">
    <location>
        <position position="421"/>
    </location>
</feature>
<evidence type="ECO:0000259" key="3">
    <source>
        <dbReference type="PROSITE" id="PS51387"/>
    </source>
</evidence>
<dbReference type="GO" id="GO:0003824">
    <property type="term" value="F:catalytic activity"/>
    <property type="evidence" value="ECO:0007669"/>
    <property type="project" value="InterPro"/>
</dbReference>